<dbReference type="SUPFAM" id="SSF103190">
    <property type="entry name" value="Sensory domain-like"/>
    <property type="match status" value="1"/>
</dbReference>
<dbReference type="Gene3D" id="6.10.340.10">
    <property type="match status" value="1"/>
</dbReference>
<dbReference type="InterPro" id="IPR033463">
    <property type="entry name" value="sCache_3"/>
</dbReference>
<dbReference type="InterPro" id="IPR004089">
    <property type="entry name" value="MCPsignal_dom"/>
</dbReference>
<dbReference type="Pfam" id="PF17202">
    <property type="entry name" value="sCache_3_3"/>
    <property type="match status" value="1"/>
</dbReference>
<dbReference type="OrthoDB" id="9814363at2"/>
<dbReference type="GO" id="GO:0005886">
    <property type="term" value="C:plasma membrane"/>
    <property type="evidence" value="ECO:0007669"/>
    <property type="project" value="UniProtKB-SubCell"/>
</dbReference>
<dbReference type="EMBL" id="SLUI01000009">
    <property type="protein sequence ID" value="TCL36189.1"/>
    <property type="molecule type" value="Genomic_DNA"/>
</dbReference>
<evidence type="ECO:0000256" key="3">
    <source>
        <dbReference type="ARBA" id="ARBA00022692"/>
    </source>
</evidence>
<dbReference type="RefSeq" id="WP_132081910.1">
    <property type="nucleotide sequence ID" value="NZ_SLUI01000009.1"/>
</dbReference>
<evidence type="ECO:0000259" key="11">
    <source>
        <dbReference type="PROSITE" id="PS50885"/>
    </source>
</evidence>
<keyword evidence="6 8" id="KW-0807">Transducer</keyword>
<evidence type="ECO:0000259" key="10">
    <source>
        <dbReference type="PROSITE" id="PS50111"/>
    </source>
</evidence>
<dbReference type="PROSITE" id="PS50111">
    <property type="entry name" value="CHEMOTAXIS_TRANSDUC_2"/>
    <property type="match status" value="1"/>
</dbReference>
<evidence type="ECO:0000256" key="6">
    <source>
        <dbReference type="ARBA" id="ARBA00023224"/>
    </source>
</evidence>
<evidence type="ECO:0000256" key="2">
    <source>
        <dbReference type="ARBA" id="ARBA00022475"/>
    </source>
</evidence>
<dbReference type="SMART" id="SM00283">
    <property type="entry name" value="MA"/>
    <property type="match status" value="1"/>
</dbReference>
<comment type="caution">
    <text evidence="12">The sequence shown here is derived from an EMBL/GenBank/DDBJ whole genome shotgun (WGS) entry which is preliminary data.</text>
</comment>
<dbReference type="PRINTS" id="PR00260">
    <property type="entry name" value="CHEMTRNSDUCR"/>
</dbReference>
<dbReference type="PANTHER" id="PTHR32089">
    <property type="entry name" value="METHYL-ACCEPTING CHEMOTAXIS PROTEIN MCPB"/>
    <property type="match status" value="1"/>
</dbReference>
<dbReference type="Pfam" id="PF00015">
    <property type="entry name" value="MCPsignal"/>
    <property type="match status" value="1"/>
</dbReference>
<accession>A0A4R1PVH5</accession>
<evidence type="ECO:0000256" key="5">
    <source>
        <dbReference type="ARBA" id="ARBA00023136"/>
    </source>
</evidence>
<feature type="domain" description="Methyl-accepting transducer" evidence="10">
    <location>
        <begin position="278"/>
        <end position="514"/>
    </location>
</feature>
<evidence type="ECO:0000313" key="13">
    <source>
        <dbReference type="Proteomes" id="UP000295063"/>
    </source>
</evidence>
<evidence type="ECO:0000256" key="9">
    <source>
        <dbReference type="SAM" id="Phobius"/>
    </source>
</evidence>
<evidence type="ECO:0000313" key="12">
    <source>
        <dbReference type="EMBL" id="TCL36189.1"/>
    </source>
</evidence>
<feature type="domain" description="HAMP" evidence="11">
    <location>
        <begin position="206"/>
        <end position="259"/>
    </location>
</feature>
<evidence type="ECO:0000256" key="8">
    <source>
        <dbReference type="PROSITE-ProRule" id="PRU00284"/>
    </source>
</evidence>
<dbReference type="Proteomes" id="UP000295063">
    <property type="component" value="Unassembled WGS sequence"/>
</dbReference>
<dbReference type="AlphaFoldDB" id="A0A4R1PVH5"/>
<sequence length="564" mass="59949">MKFRMGLQLKLVTTMIAILLVICLSISVVAIQNMKAQINASAIQKVKSDQATGLAIIDALYPGQWQVKDGVLYKGSIALNDHTEVVDKIGQMTSDTVTLFAKDTRITTNVMRDGKRAVGTKAAPEVADTVLKQGQTYIGEAEVVGITYQTFYAPLRDSQGTVVGMFYVGASKEFADKLMDDFFVNFAVVAFVVLLGGCALVWFVGRRLTKPIIAVGVTMGQVAEGNLQIEPLSNNSNDEIGDLCRSLNQMIDNLRQLVTQVSQSAELVAASSQELSANADESSRAAEQVATAIVEVAGDNEKQVQTMGQTVIVIEDMTARIQQAAANTKLVDDMTDKTTQAADSGSEAIDRAVRQMQDIERSVGRSAQVVSKLNGHSAEIGKIVETIAAIAAQTNLLALNAAIEAARAGEQGRGFAVVADEVRKLAEQSGTATKQIAALIHQVRVDTAEAVTVMKAGINEVNSGAEIVSTAGQAFGDIHRLVGLVAAQIKDIATVTNDLAAGSQQIVGSIRHMETTTANMAVQTQSVSDASQEQLASMEEVASASQALAELAQDLQNTVSRFHY</sequence>
<dbReference type="Gene3D" id="1.10.287.950">
    <property type="entry name" value="Methyl-accepting chemotaxis protein"/>
    <property type="match status" value="1"/>
</dbReference>
<protein>
    <submittedName>
        <fullName evidence="12">Methyl-accepting chemotaxis protein</fullName>
    </submittedName>
</protein>
<organism evidence="12 13">
    <name type="scientific">Anaerospora hongkongensis</name>
    <dbReference type="NCBI Taxonomy" id="244830"/>
    <lineage>
        <taxon>Bacteria</taxon>
        <taxon>Bacillati</taxon>
        <taxon>Bacillota</taxon>
        <taxon>Negativicutes</taxon>
        <taxon>Selenomonadales</taxon>
        <taxon>Sporomusaceae</taxon>
        <taxon>Anaerospora</taxon>
    </lineage>
</organism>
<dbReference type="InterPro" id="IPR003660">
    <property type="entry name" value="HAMP_dom"/>
</dbReference>
<dbReference type="CDD" id="cd11386">
    <property type="entry name" value="MCP_signal"/>
    <property type="match status" value="1"/>
</dbReference>
<keyword evidence="2" id="KW-1003">Cell membrane</keyword>
<dbReference type="SMART" id="SM00304">
    <property type="entry name" value="HAMP"/>
    <property type="match status" value="2"/>
</dbReference>
<dbReference type="SUPFAM" id="SSF58104">
    <property type="entry name" value="Methyl-accepting chemotaxis protein (MCP) signaling domain"/>
    <property type="match status" value="1"/>
</dbReference>
<dbReference type="Pfam" id="PF00672">
    <property type="entry name" value="HAMP"/>
    <property type="match status" value="1"/>
</dbReference>
<keyword evidence="3 9" id="KW-0812">Transmembrane</keyword>
<proteinExistence type="inferred from homology"/>
<dbReference type="InterPro" id="IPR029151">
    <property type="entry name" value="Sensor-like_sf"/>
</dbReference>
<dbReference type="PANTHER" id="PTHR32089:SF112">
    <property type="entry name" value="LYSOZYME-LIKE PROTEIN-RELATED"/>
    <property type="match status" value="1"/>
</dbReference>
<feature type="transmembrane region" description="Helical" evidence="9">
    <location>
        <begin position="182"/>
        <end position="204"/>
    </location>
</feature>
<feature type="transmembrane region" description="Helical" evidence="9">
    <location>
        <begin position="12"/>
        <end position="31"/>
    </location>
</feature>
<keyword evidence="4 9" id="KW-1133">Transmembrane helix</keyword>
<dbReference type="InterPro" id="IPR004090">
    <property type="entry name" value="Chemotax_Me-accpt_rcpt"/>
</dbReference>
<gene>
    <name evidence="12" type="ORF">EV210_109138</name>
</gene>
<comment type="subcellular location">
    <subcellularLocation>
        <location evidence="1">Cell membrane</location>
        <topology evidence="1">Multi-pass membrane protein</topology>
    </subcellularLocation>
</comment>
<name>A0A4R1PVH5_9FIRM</name>
<reference evidence="12 13" key="1">
    <citation type="submission" date="2019-03" db="EMBL/GenBank/DDBJ databases">
        <title>Genomic Encyclopedia of Type Strains, Phase IV (KMG-IV): sequencing the most valuable type-strain genomes for metagenomic binning, comparative biology and taxonomic classification.</title>
        <authorList>
            <person name="Goeker M."/>
        </authorList>
    </citation>
    <scope>NUCLEOTIDE SEQUENCE [LARGE SCALE GENOMIC DNA]</scope>
    <source>
        <strain evidence="12 13">DSM 15969</strain>
    </source>
</reference>
<keyword evidence="5 9" id="KW-0472">Membrane</keyword>
<dbReference type="GO" id="GO:0007165">
    <property type="term" value="P:signal transduction"/>
    <property type="evidence" value="ECO:0007669"/>
    <property type="project" value="UniProtKB-KW"/>
</dbReference>
<evidence type="ECO:0000256" key="1">
    <source>
        <dbReference type="ARBA" id="ARBA00004651"/>
    </source>
</evidence>
<evidence type="ECO:0000256" key="4">
    <source>
        <dbReference type="ARBA" id="ARBA00022989"/>
    </source>
</evidence>
<dbReference type="GO" id="GO:0006935">
    <property type="term" value="P:chemotaxis"/>
    <property type="evidence" value="ECO:0007669"/>
    <property type="project" value="InterPro"/>
</dbReference>
<keyword evidence="13" id="KW-1185">Reference proteome</keyword>
<dbReference type="PROSITE" id="PS50885">
    <property type="entry name" value="HAMP"/>
    <property type="match status" value="1"/>
</dbReference>
<dbReference type="GO" id="GO:0004888">
    <property type="term" value="F:transmembrane signaling receptor activity"/>
    <property type="evidence" value="ECO:0007669"/>
    <property type="project" value="InterPro"/>
</dbReference>
<dbReference type="CDD" id="cd06225">
    <property type="entry name" value="HAMP"/>
    <property type="match status" value="1"/>
</dbReference>
<evidence type="ECO:0000256" key="7">
    <source>
        <dbReference type="ARBA" id="ARBA00029447"/>
    </source>
</evidence>
<comment type="similarity">
    <text evidence="7">Belongs to the methyl-accepting chemotaxis (MCP) protein family.</text>
</comment>